<dbReference type="Proteomes" id="UP000094527">
    <property type="component" value="Unassembled WGS sequence"/>
</dbReference>
<feature type="compositionally biased region" description="Low complexity" evidence="1">
    <location>
        <begin position="14"/>
        <end position="31"/>
    </location>
</feature>
<evidence type="ECO:0000256" key="1">
    <source>
        <dbReference type="SAM" id="MobiDB-lite"/>
    </source>
</evidence>
<dbReference type="SMART" id="SM00597">
    <property type="entry name" value="ZnF_TTF"/>
    <property type="match status" value="1"/>
</dbReference>
<dbReference type="InterPro" id="IPR025398">
    <property type="entry name" value="DUF4371"/>
</dbReference>
<reference evidence="3 4" key="1">
    <citation type="journal article" date="2016" name="Genome Biol. Evol.">
        <title>Gene Family Evolution Reflects Adaptation to Soil Environmental Stressors in the Genome of the Collembolan Orchesella cincta.</title>
        <authorList>
            <person name="Faddeeva-Vakhrusheva A."/>
            <person name="Derks M.F."/>
            <person name="Anvar S.Y."/>
            <person name="Agamennone V."/>
            <person name="Suring W."/>
            <person name="Smit S."/>
            <person name="van Straalen N.M."/>
            <person name="Roelofs D."/>
        </authorList>
    </citation>
    <scope>NUCLEOTIDE SEQUENCE [LARGE SCALE GENOMIC DNA]</scope>
    <source>
        <tissue evidence="3">Mixed pool</tissue>
    </source>
</reference>
<feature type="compositionally biased region" description="Polar residues" evidence="1">
    <location>
        <begin position="109"/>
        <end position="127"/>
    </location>
</feature>
<dbReference type="PANTHER" id="PTHR45749">
    <property type="match status" value="1"/>
</dbReference>
<feature type="compositionally biased region" description="Basic and acidic residues" evidence="1">
    <location>
        <begin position="97"/>
        <end position="108"/>
    </location>
</feature>
<dbReference type="OMA" id="DILCHEA"/>
<evidence type="ECO:0000259" key="2">
    <source>
        <dbReference type="SMART" id="SM00597"/>
    </source>
</evidence>
<organism evidence="3 4">
    <name type="scientific">Orchesella cincta</name>
    <name type="common">Springtail</name>
    <name type="synonym">Podura cincta</name>
    <dbReference type="NCBI Taxonomy" id="48709"/>
    <lineage>
        <taxon>Eukaryota</taxon>
        <taxon>Metazoa</taxon>
        <taxon>Ecdysozoa</taxon>
        <taxon>Arthropoda</taxon>
        <taxon>Hexapoda</taxon>
        <taxon>Collembola</taxon>
        <taxon>Entomobryomorpha</taxon>
        <taxon>Entomobryoidea</taxon>
        <taxon>Orchesellidae</taxon>
        <taxon>Orchesellinae</taxon>
        <taxon>Orchesella</taxon>
    </lineage>
</organism>
<name>A0A1D2MLR7_ORCCI</name>
<dbReference type="EMBL" id="LJIJ01000885">
    <property type="protein sequence ID" value="ODM93947.1"/>
    <property type="molecule type" value="Genomic_DNA"/>
</dbReference>
<dbReference type="SUPFAM" id="SSF53098">
    <property type="entry name" value="Ribonuclease H-like"/>
    <property type="match status" value="1"/>
</dbReference>
<evidence type="ECO:0000313" key="3">
    <source>
        <dbReference type="EMBL" id="ODM93947.1"/>
    </source>
</evidence>
<proteinExistence type="predicted"/>
<dbReference type="InterPro" id="IPR012337">
    <property type="entry name" value="RNaseH-like_sf"/>
</dbReference>
<dbReference type="Pfam" id="PF14291">
    <property type="entry name" value="DUF4371"/>
    <property type="match status" value="1"/>
</dbReference>
<dbReference type="STRING" id="48709.A0A1D2MLR7"/>
<feature type="domain" description="TTF-type" evidence="2">
    <location>
        <begin position="146"/>
        <end position="239"/>
    </location>
</feature>
<dbReference type="AlphaFoldDB" id="A0A1D2MLR7"/>
<keyword evidence="4" id="KW-1185">Reference proteome</keyword>
<protein>
    <submittedName>
        <fullName evidence="3">Zinc finger MYM-type protein 1</fullName>
    </submittedName>
</protein>
<dbReference type="PANTHER" id="PTHR45749:SF21">
    <property type="entry name" value="DUF4371 DOMAIN-CONTAINING PROTEIN"/>
    <property type="match status" value="1"/>
</dbReference>
<feature type="region of interest" description="Disordered" evidence="1">
    <location>
        <begin position="1"/>
        <end position="127"/>
    </location>
</feature>
<comment type="caution">
    <text evidence="3">The sequence shown here is derived from an EMBL/GenBank/DDBJ whole genome shotgun (WGS) entry which is preliminary data.</text>
</comment>
<sequence>MAKRKQTFLDNFLSKKTSSSSSDSSLHSELSVTAKPGGSGLQTSSIPQEIGREENTAHSLEPANAPKVDLSSSNVIELNPDVLGIPPNNDQDPEEKVDDRQTTKKLETSTENLSQSTLAPESASQIVSENAYQPSDWASVQHVGKRHFNFQQSWFQTFPWLHLDKDIQKMLCIICVNATRLGLHRANTVKEETFLSTGFCNWKKAIDKCKKHESSNYHTTSLNKLAELRNVPITQKLQTEALKLQATARIFLRKIITSILYLGKQGLGLRGNESDSGNFLALMELRSEDVDGLSAWLHRSKSFTSWAIQNEVLRIASHSLLRQVMKKIENAKYYSVIVDETTDSSVKEQVSLNIRIVDEDFEPQEYFMGLYETEDTTGNALFTRITDALQRFNLSIENLRGQCYDGAANMSGKFKGVKAKILERQPKAFFVHCFNHSLNLALQDSSKSIAFFRDILCHEAGILVRASPKQIEHAWRVGGRREPIKT</sequence>
<dbReference type="OrthoDB" id="7692318at2759"/>
<dbReference type="InterPro" id="IPR006580">
    <property type="entry name" value="Znf_TTF"/>
</dbReference>
<gene>
    <name evidence="3" type="ORF">Ocin01_12738</name>
</gene>
<evidence type="ECO:0000313" key="4">
    <source>
        <dbReference type="Proteomes" id="UP000094527"/>
    </source>
</evidence>
<accession>A0A1D2MLR7</accession>